<proteinExistence type="predicted"/>
<organism evidence="1 2">
    <name type="scientific">Metarhizium anisopliae BRIP 53293</name>
    <dbReference type="NCBI Taxonomy" id="1291518"/>
    <lineage>
        <taxon>Eukaryota</taxon>
        <taxon>Fungi</taxon>
        <taxon>Dikarya</taxon>
        <taxon>Ascomycota</taxon>
        <taxon>Pezizomycotina</taxon>
        <taxon>Sordariomycetes</taxon>
        <taxon>Hypocreomycetidae</taxon>
        <taxon>Hypocreales</taxon>
        <taxon>Clavicipitaceae</taxon>
        <taxon>Metarhizium</taxon>
    </lineage>
</organism>
<accession>A0A0D9NSA6</accession>
<keyword evidence="2" id="KW-1185">Reference proteome</keyword>
<gene>
    <name evidence="1" type="ORF">H634G_07757</name>
</gene>
<dbReference type="Proteomes" id="UP000054544">
    <property type="component" value="Unassembled WGS sequence"/>
</dbReference>
<sequence length="150" mass="16661">MPGNNTTDSIVENDLVPQHILSNYIEHCHLPAWQRQAAPDPQRNLQNLDDDALQGEARRMACELTLRRSPPVPFTSVLDTHTCTRDARATQHNCVTRNLDAGSKLPDEDVIRVEIKRRLSCGAPSAQIGLSRLSLGLKKERILSTRSSSA</sequence>
<evidence type="ECO:0000313" key="1">
    <source>
        <dbReference type="EMBL" id="KJK76716.1"/>
    </source>
</evidence>
<dbReference type="AlphaFoldDB" id="A0A0D9NSA6"/>
<evidence type="ECO:0000313" key="2">
    <source>
        <dbReference type="Proteomes" id="UP000054544"/>
    </source>
</evidence>
<name>A0A0D9NSA6_METAN</name>
<protein>
    <submittedName>
        <fullName evidence="1">Uncharacterized protein</fullName>
    </submittedName>
</protein>
<dbReference type="EMBL" id="KE384742">
    <property type="protein sequence ID" value="KJK76716.1"/>
    <property type="molecule type" value="Genomic_DNA"/>
</dbReference>
<reference evidence="2" key="1">
    <citation type="journal article" date="2014" name="BMC Genomics">
        <title>The genome sequence of the biocontrol fungus Metarhizium anisopliae and comparative genomics of Metarhizium species.</title>
        <authorList>
            <person name="Pattemore J.A."/>
            <person name="Hane J.K."/>
            <person name="Williams A.H."/>
            <person name="Wilson B.A."/>
            <person name="Stodart B.J."/>
            <person name="Ash G.J."/>
        </authorList>
    </citation>
    <scope>NUCLEOTIDE SEQUENCE [LARGE SCALE GENOMIC DNA]</scope>
    <source>
        <strain evidence="2">BRIP 53293</strain>
    </source>
</reference>